<feature type="transmembrane region" description="Helical" evidence="12">
    <location>
        <begin position="37"/>
        <end position="55"/>
    </location>
</feature>
<name>A0A8E7EFY9_9EURY</name>
<keyword evidence="3 12" id="KW-0444">Lipid biosynthesis</keyword>
<evidence type="ECO:0000256" key="12">
    <source>
        <dbReference type="HAMAP-Rule" id="MF_01286"/>
    </source>
</evidence>
<comment type="subcellular location">
    <subcellularLocation>
        <location evidence="1 12">Cell membrane</location>
        <topology evidence="1 12">Multi-pass membrane protein</topology>
    </subcellularLocation>
</comment>
<evidence type="ECO:0000313" key="13">
    <source>
        <dbReference type="EMBL" id="QVV87748.1"/>
    </source>
</evidence>
<feature type="transmembrane region" description="Helical" evidence="12">
    <location>
        <begin position="76"/>
        <end position="97"/>
    </location>
</feature>
<organism evidence="13 14">
    <name type="scientific">Methanospirillum purgamenti</name>
    <dbReference type="NCBI Taxonomy" id="2834276"/>
    <lineage>
        <taxon>Archaea</taxon>
        <taxon>Methanobacteriati</taxon>
        <taxon>Methanobacteriota</taxon>
        <taxon>Stenosarchaea group</taxon>
        <taxon>Methanomicrobia</taxon>
        <taxon>Methanomicrobiales</taxon>
        <taxon>Methanospirillaceae</taxon>
        <taxon>Methanospirillum</taxon>
    </lineage>
</organism>
<dbReference type="RefSeq" id="WP_214418568.1">
    <property type="nucleotide sequence ID" value="NZ_CP075546.1"/>
</dbReference>
<dbReference type="GO" id="GO:0046474">
    <property type="term" value="P:glycerophospholipid biosynthetic process"/>
    <property type="evidence" value="ECO:0007669"/>
    <property type="project" value="UniProtKB-UniRule"/>
</dbReference>
<dbReference type="KEGG" id="mrtj:KHC33_10320"/>
<dbReference type="Proteomes" id="UP000680656">
    <property type="component" value="Chromosome"/>
</dbReference>
<protein>
    <recommendedName>
        <fullName evidence="12">Digeranylgeranylglyceryl phosphate synthase</fullName>
        <shortName evidence="12">DGGGP synthase</shortName>
        <shortName evidence="12">DGGGPS</shortName>
        <ecNumber evidence="12">2.5.1.42</ecNumber>
    </recommendedName>
    <alternativeName>
        <fullName evidence="12">(S)-2,3-di-O-geranylgeranylglyceryl phosphate synthase</fullName>
    </alternativeName>
    <alternativeName>
        <fullName evidence="12">Geranylgeranylglycerol-phosphate geranylgeranyltransferase</fullName>
    </alternativeName>
</protein>
<keyword evidence="5 12" id="KW-0812">Transmembrane</keyword>
<dbReference type="NCBIfam" id="NF009521">
    <property type="entry name" value="PRK12882.1"/>
    <property type="match status" value="1"/>
</dbReference>
<feature type="transmembrane region" description="Helical" evidence="12">
    <location>
        <begin position="195"/>
        <end position="218"/>
    </location>
</feature>
<dbReference type="InterPro" id="IPR050475">
    <property type="entry name" value="Prenyltransferase_related"/>
</dbReference>
<evidence type="ECO:0000256" key="3">
    <source>
        <dbReference type="ARBA" id="ARBA00022516"/>
    </source>
</evidence>
<evidence type="ECO:0000256" key="2">
    <source>
        <dbReference type="ARBA" id="ARBA00022475"/>
    </source>
</evidence>
<evidence type="ECO:0000256" key="1">
    <source>
        <dbReference type="ARBA" id="ARBA00004651"/>
    </source>
</evidence>
<dbReference type="InterPro" id="IPR000537">
    <property type="entry name" value="UbiA_prenyltransferase"/>
</dbReference>
<dbReference type="PANTHER" id="PTHR42723">
    <property type="entry name" value="CHLOROPHYLL SYNTHASE"/>
    <property type="match status" value="1"/>
</dbReference>
<dbReference type="PANTHER" id="PTHR42723:SF1">
    <property type="entry name" value="CHLOROPHYLL SYNTHASE, CHLOROPLASTIC"/>
    <property type="match status" value="1"/>
</dbReference>
<evidence type="ECO:0000256" key="9">
    <source>
        <dbReference type="ARBA" id="ARBA00023136"/>
    </source>
</evidence>
<keyword evidence="6 12" id="KW-0460">Magnesium</keyword>
<comment type="function">
    <text evidence="12">Prenyltransferase that catalyzes the transfer of the geranylgeranyl moiety of geranylgeranyl diphosphate (GGPP) to the C2 hydroxyl of (S)-3-O-geranylgeranylglyceryl phosphate (GGGP). This reaction is the second ether-bond-formation step in the biosynthesis of archaeal membrane lipids.</text>
</comment>
<dbReference type="Gene3D" id="1.10.357.140">
    <property type="entry name" value="UbiA prenyltransferase"/>
    <property type="match status" value="1"/>
</dbReference>
<dbReference type="GeneID" id="65097582"/>
<proteinExistence type="inferred from homology"/>
<feature type="transmembrane region" description="Helical" evidence="12">
    <location>
        <begin position="154"/>
        <end position="174"/>
    </location>
</feature>
<comment type="catalytic activity">
    <reaction evidence="12">
        <text>sn-3-O-(geranylgeranyl)glycerol 1-phosphate + (2E,6E,10E)-geranylgeranyl diphosphate = 2,3-bis-O-(geranylgeranyl)-sn-glycerol 1-phosphate + diphosphate</text>
        <dbReference type="Rhea" id="RHEA:18109"/>
        <dbReference type="ChEBI" id="CHEBI:33019"/>
        <dbReference type="ChEBI" id="CHEBI:57677"/>
        <dbReference type="ChEBI" id="CHEBI:58756"/>
        <dbReference type="ChEBI" id="CHEBI:58837"/>
        <dbReference type="EC" id="2.5.1.42"/>
    </reaction>
</comment>
<gene>
    <name evidence="13" type="ORF">KHC33_10320</name>
</gene>
<evidence type="ECO:0000256" key="5">
    <source>
        <dbReference type="ARBA" id="ARBA00022692"/>
    </source>
</evidence>
<evidence type="ECO:0000256" key="7">
    <source>
        <dbReference type="ARBA" id="ARBA00022989"/>
    </source>
</evidence>
<dbReference type="EC" id="2.5.1.42" evidence="12"/>
<evidence type="ECO:0000313" key="14">
    <source>
        <dbReference type="Proteomes" id="UP000680656"/>
    </source>
</evidence>
<dbReference type="GO" id="GO:0000287">
    <property type="term" value="F:magnesium ion binding"/>
    <property type="evidence" value="ECO:0007669"/>
    <property type="project" value="UniProtKB-UniRule"/>
</dbReference>
<dbReference type="InterPro" id="IPR044878">
    <property type="entry name" value="UbiA_sf"/>
</dbReference>
<dbReference type="Gene3D" id="1.20.120.1780">
    <property type="entry name" value="UbiA prenyltransferase"/>
    <property type="match status" value="1"/>
</dbReference>
<evidence type="ECO:0000256" key="11">
    <source>
        <dbReference type="ARBA" id="ARBA00023264"/>
    </source>
</evidence>
<dbReference type="AlphaFoldDB" id="A0A8E7EFY9"/>
<dbReference type="Pfam" id="PF01040">
    <property type="entry name" value="UbiA"/>
    <property type="match status" value="1"/>
</dbReference>
<dbReference type="UniPathway" id="UPA00940"/>
<comment type="similarity">
    <text evidence="12">Belongs to the UbiA prenyltransferase family. DGGGP synthase subfamily.</text>
</comment>
<reference evidence="13 14" key="1">
    <citation type="submission" date="2021-05" db="EMBL/GenBank/DDBJ databases">
        <title>A novel Methanospirillum isolate from a pyrite-forming mixed culture.</title>
        <authorList>
            <person name="Bunk B."/>
            <person name="Sproer C."/>
            <person name="Spring S."/>
            <person name="Pester M."/>
        </authorList>
    </citation>
    <scope>NUCLEOTIDE SEQUENCE [LARGE SCALE GENOMIC DNA]</scope>
    <source>
        <strain evidence="13 14">J.3.6.1-F.2.7.3</strain>
    </source>
</reference>
<feature type="transmembrane region" description="Helical" evidence="12">
    <location>
        <begin position="128"/>
        <end position="148"/>
    </location>
</feature>
<sequence length="280" mass="29735">MNGAAYLSIIRPVNSVVAGLAGILATVIATGTIPAEFLFIFLIVLFITGAGNVINDYYDREIDAINQPDRPIPAGLISPSHALIYAVLLFFAGNAIAILFTPVPLTCIALGNSALLWLYAAYLKGMPLIGNISVSYLAASIFLFGGAIEEISGIITVLPVAGATFGVMLARELIKDGEDMPGDKEHGARTFPLVYGIRLTLFLALASTIFGVIISILLVYRWGILYLAAILLVDIVLLYGSIKGLSAKNSEEIIQARSSKILKTGMFASLLVFLGSAILL</sequence>
<keyword evidence="2 12" id="KW-1003">Cell membrane</keyword>
<keyword evidence="8 12" id="KW-0443">Lipid metabolism</keyword>
<feature type="transmembrane region" description="Helical" evidence="12">
    <location>
        <begin position="103"/>
        <end position="121"/>
    </location>
</feature>
<keyword evidence="4 12" id="KW-0808">Transferase</keyword>
<dbReference type="CDD" id="cd13961">
    <property type="entry name" value="PT_UbiA_DGGGPS"/>
    <property type="match status" value="1"/>
</dbReference>
<keyword evidence="7 12" id="KW-1133">Transmembrane helix</keyword>
<evidence type="ECO:0000256" key="6">
    <source>
        <dbReference type="ARBA" id="ARBA00022842"/>
    </source>
</evidence>
<comment type="pathway">
    <text evidence="12">Membrane lipid metabolism; glycerophospholipid metabolism.</text>
</comment>
<dbReference type="GO" id="GO:0005886">
    <property type="term" value="C:plasma membrane"/>
    <property type="evidence" value="ECO:0007669"/>
    <property type="project" value="UniProtKB-SubCell"/>
</dbReference>
<keyword evidence="10 12" id="KW-0594">Phospholipid biosynthesis</keyword>
<keyword evidence="11 12" id="KW-1208">Phospholipid metabolism</keyword>
<keyword evidence="9 12" id="KW-0472">Membrane</keyword>
<feature type="transmembrane region" description="Helical" evidence="12">
    <location>
        <begin position="261"/>
        <end position="279"/>
    </location>
</feature>
<feature type="transmembrane region" description="Helical" evidence="12">
    <location>
        <begin position="224"/>
        <end position="240"/>
    </location>
</feature>
<feature type="transmembrane region" description="Helical" evidence="12">
    <location>
        <begin position="12"/>
        <end position="31"/>
    </location>
</feature>
<dbReference type="InterPro" id="IPR023547">
    <property type="entry name" value="DGGGP_synth"/>
</dbReference>
<dbReference type="EMBL" id="CP075546">
    <property type="protein sequence ID" value="QVV87748.1"/>
    <property type="molecule type" value="Genomic_DNA"/>
</dbReference>
<keyword evidence="14" id="KW-1185">Reference proteome</keyword>
<dbReference type="GO" id="GO:0047295">
    <property type="term" value="F:geranylgeranylglycerol-phosphate geranylgeranyltransferase activity"/>
    <property type="evidence" value="ECO:0007669"/>
    <property type="project" value="UniProtKB-UniRule"/>
</dbReference>
<evidence type="ECO:0000256" key="8">
    <source>
        <dbReference type="ARBA" id="ARBA00023098"/>
    </source>
</evidence>
<evidence type="ECO:0000256" key="10">
    <source>
        <dbReference type="ARBA" id="ARBA00023209"/>
    </source>
</evidence>
<dbReference type="HAMAP" id="MF_01286">
    <property type="entry name" value="DGGGP_synth"/>
    <property type="match status" value="1"/>
</dbReference>
<comment type="cofactor">
    <cofactor evidence="12">
        <name>Mg(2+)</name>
        <dbReference type="ChEBI" id="CHEBI:18420"/>
    </cofactor>
</comment>
<evidence type="ECO:0000256" key="4">
    <source>
        <dbReference type="ARBA" id="ARBA00022679"/>
    </source>
</evidence>
<accession>A0A8E7EFY9</accession>